<reference evidence="1 2" key="2">
    <citation type="journal article" date="2017" name="Nature">
        <title>The Apostasia genome and the evolution of orchids.</title>
        <authorList>
            <person name="Zhang G.Q."/>
            <person name="Liu K.W."/>
            <person name="Li Z."/>
            <person name="Lohaus R."/>
            <person name="Hsiao Y.Y."/>
            <person name="Niu S.C."/>
            <person name="Wang J.Y."/>
            <person name="Lin Y.C."/>
            <person name="Xu Q."/>
            <person name="Chen L.J."/>
            <person name="Yoshida K."/>
            <person name="Fujiwara S."/>
            <person name="Wang Z.W."/>
            <person name="Zhang Y.Q."/>
            <person name="Mitsuda N."/>
            <person name="Wang M."/>
            <person name="Liu G.H."/>
            <person name="Pecoraro L."/>
            <person name="Huang H.X."/>
            <person name="Xiao X.J."/>
            <person name="Lin M."/>
            <person name="Wu X.Y."/>
            <person name="Wu W.L."/>
            <person name="Chen Y.Y."/>
            <person name="Chang S.B."/>
            <person name="Sakamoto S."/>
            <person name="Ohme-Takagi M."/>
            <person name="Yagi M."/>
            <person name="Zeng S.J."/>
            <person name="Shen C.Y."/>
            <person name="Yeh C.M."/>
            <person name="Luo Y.B."/>
            <person name="Tsai W.C."/>
            <person name="Van de Peer Y."/>
            <person name="Liu Z.J."/>
        </authorList>
    </citation>
    <scope>NUCLEOTIDE SEQUENCE [LARGE SCALE GENOMIC DNA]</scope>
    <source>
        <tissue evidence="1">The whole plant</tissue>
    </source>
</reference>
<gene>
    <name evidence="1" type="ORF">MA16_Dca019442</name>
</gene>
<evidence type="ECO:0000313" key="2">
    <source>
        <dbReference type="Proteomes" id="UP000233837"/>
    </source>
</evidence>
<dbReference type="AlphaFoldDB" id="A0A2I0WRU5"/>
<evidence type="ECO:0000313" key="1">
    <source>
        <dbReference type="EMBL" id="PKU78392.1"/>
    </source>
</evidence>
<protein>
    <submittedName>
        <fullName evidence="1">Uncharacterized protein</fullName>
    </submittedName>
</protein>
<name>A0A2I0WRU5_9ASPA</name>
<dbReference type="Proteomes" id="UP000233837">
    <property type="component" value="Unassembled WGS sequence"/>
</dbReference>
<organism evidence="1 2">
    <name type="scientific">Dendrobium catenatum</name>
    <dbReference type="NCBI Taxonomy" id="906689"/>
    <lineage>
        <taxon>Eukaryota</taxon>
        <taxon>Viridiplantae</taxon>
        <taxon>Streptophyta</taxon>
        <taxon>Embryophyta</taxon>
        <taxon>Tracheophyta</taxon>
        <taxon>Spermatophyta</taxon>
        <taxon>Magnoliopsida</taxon>
        <taxon>Liliopsida</taxon>
        <taxon>Asparagales</taxon>
        <taxon>Orchidaceae</taxon>
        <taxon>Epidendroideae</taxon>
        <taxon>Malaxideae</taxon>
        <taxon>Dendrobiinae</taxon>
        <taxon>Dendrobium</taxon>
    </lineage>
</organism>
<reference evidence="1 2" key="1">
    <citation type="journal article" date="2016" name="Sci. Rep.">
        <title>The Dendrobium catenatum Lindl. genome sequence provides insights into polysaccharide synthase, floral development and adaptive evolution.</title>
        <authorList>
            <person name="Zhang G.Q."/>
            <person name="Xu Q."/>
            <person name="Bian C."/>
            <person name="Tsai W.C."/>
            <person name="Yeh C.M."/>
            <person name="Liu K.W."/>
            <person name="Yoshida K."/>
            <person name="Zhang L.S."/>
            <person name="Chang S.B."/>
            <person name="Chen F."/>
            <person name="Shi Y."/>
            <person name="Su Y.Y."/>
            <person name="Zhang Y.Q."/>
            <person name="Chen L.J."/>
            <person name="Yin Y."/>
            <person name="Lin M."/>
            <person name="Huang H."/>
            <person name="Deng H."/>
            <person name="Wang Z.W."/>
            <person name="Zhu S.L."/>
            <person name="Zhao X."/>
            <person name="Deng C."/>
            <person name="Niu S.C."/>
            <person name="Huang J."/>
            <person name="Wang M."/>
            <person name="Liu G.H."/>
            <person name="Yang H.J."/>
            <person name="Xiao X.J."/>
            <person name="Hsiao Y.Y."/>
            <person name="Wu W.L."/>
            <person name="Chen Y.Y."/>
            <person name="Mitsuda N."/>
            <person name="Ohme-Takagi M."/>
            <person name="Luo Y.B."/>
            <person name="Van de Peer Y."/>
            <person name="Liu Z.J."/>
        </authorList>
    </citation>
    <scope>NUCLEOTIDE SEQUENCE [LARGE SCALE GENOMIC DNA]</scope>
    <source>
        <tissue evidence="1">The whole plant</tissue>
    </source>
</reference>
<sequence length="67" mass="7590">MREAILVAVISAGGAGDPFRCGHWLMLGDDERDEAEERGWLSYRERKTRDGPGKGNGICFSFFLFFF</sequence>
<accession>A0A2I0WRU5</accession>
<proteinExistence type="predicted"/>
<keyword evidence="2" id="KW-1185">Reference proteome</keyword>
<dbReference type="EMBL" id="KZ502457">
    <property type="protein sequence ID" value="PKU78392.1"/>
    <property type="molecule type" value="Genomic_DNA"/>
</dbReference>